<feature type="region of interest" description="Disordered" evidence="1">
    <location>
        <begin position="53"/>
        <end position="148"/>
    </location>
</feature>
<dbReference type="GO" id="GO:0010090">
    <property type="term" value="P:trichome morphogenesis"/>
    <property type="evidence" value="ECO:0007669"/>
    <property type="project" value="InterPro"/>
</dbReference>
<keyword evidence="2" id="KW-0472">Membrane</keyword>
<dbReference type="EMBL" id="JALJOS010000040">
    <property type="protein sequence ID" value="KAK9821178.1"/>
    <property type="molecule type" value="Genomic_DNA"/>
</dbReference>
<gene>
    <name evidence="3" type="ORF">WJX74_005295</name>
</gene>
<keyword evidence="4" id="KW-1185">Reference proteome</keyword>
<dbReference type="GO" id="GO:0006952">
    <property type="term" value="P:defense response"/>
    <property type="evidence" value="ECO:0007669"/>
    <property type="project" value="InterPro"/>
</dbReference>
<evidence type="ECO:0000313" key="3">
    <source>
        <dbReference type="EMBL" id="KAK9821178.1"/>
    </source>
</evidence>
<dbReference type="InterPro" id="IPR044708">
    <property type="entry name" value="CPR5"/>
</dbReference>
<evidence type="ECO:0000313" key="4">
    <source>
        <dbReference type="Proteomes" id="UP001438707"/>
    </source>
</evidence>
<reference evidence="3 4" key="1">
    <citation type="journal article" date="2024" name="Nat. Commun.">
        <title>Phylogenomics reveals the evolutionary origins of lichenization in chlorophyte algae.</title>
        <authorList>
            <person name="Puginier C."/>
            <person name="Libourel C."/>
            <person name="Otte J."/>
            <person name="Skaloud P."/>
            <person name="Haon M."/>
            <person name="Grisel S."/>
            <person name="Petersen M."/>
            <person name="Berrin J.G."/>
            <person name="Delaux P.M."/>
            <person name="Dal Grande F."/>
            <person name="Keller J."/>
        </authorList>
    </citation>
    <scope>NUCLEOTIDE SEQUENCE [LARGE SCALE GENOMIC DNA]</scope>
    <source>
        <strain evidence="3 4">SAG 2145</strain>
    </source>
</reference>
<comment type="caution">
    <text evidence="3">The sequence shown here is derived from an EMBL/GenBank/DDBJ whole genome shotgun (WGS) entry which is preliminary data.</text>
</comment>
<evidence type="ECO:0000256" key="1">
    <source>
        <dbReference type="SAM" id="MobiDB-lite"/>
    </source>
</evidence>
<feature type="region of interest" description="Disordered" evidence="1">
    <location>
        <begin position="1"/>
        <end position="20"/>
    </location>
</feature>
<feature type="transmembrane region" description="Helical" evidence="2">
    <location>
        <begin position="398"/>
        <end position="416"/>
    </location>
</feature>
<feature type="transmembrane region" description="Helical" evidence="2">
    <location>
        <begin position="360"/>
        <end position="378"/>
    </location>
</feature>
<keyword evidence="2" id="KW-0812">Transmembrane</keyword>
<feature type="compositionally biased region" description="Low complexity" evidence="1">
    <location>
        <begin position="92"/>
        <end position="105"/>
    </location>
</feature>
<sequence>MSRGGLEAADPPAIANTTKDLNPYEHRLAIAAAHPVAPLASCSNSSPLIGPCGSVTDPATSSSTGSVNQQDALRSLSAGETATQGSKKALGSQHSASAASSQAAQISVPSTQLSSGLPECSSVAGQPPAAEPLRPGHEVQQHIRGRTEKKSISTLVRHEDGLVSLRDDESWNWMMWVLHDKLQLSEEELCSREGKWKLAKLLPQYGAVLTSAISADSANRRALEAANIQQEQTSIAKDSHSLNVQQSLEHRQQQQTKRMLVLCGDCLISGLVVMGASLTWTAWQQGLGRQLTASCSGASWIPPAGFLGIVLAPLHPAINIIGHVFCYAKVLGGWLLGMMACALVGWIIQRSTGLHDYHKTPILSMVLFLMLACGYAGWYSLGGLGGHQPTWLACWESWIFLHLLAVCYPIGLSNLLSPSKATHQPAHQPPAMPQQHTAVADAACLGGSAQQPLHIAAGPAIQKDGAAQGSEIGNAAGSSGQVLSAFWQHCKKPLFCIFMGLMLPAVTGWLPCQIGLAQHAPIVAFQQHVPPAGMDWVDIPLEPHW</sequence>
<feature type="compositionally biased region" description="Basic and acidic residues" evidence="1">
    <location>
        <begin position="134"/>
        <end position="148"/>
    </location>
</feature>
<dbReference type="Proteomes" id="UP001438707">
    <property type="component" value="Unassembled WGS sequence"/>
</dbReference>
<feature type="transmembrane region" description="Helical" evidence="2">
    <location>
        <begin position="304"/>
        <end position="325"/>
    </location>
</feature>
<evidence type="ECO:0000256" key="2">
    <source>
        <dbReference type="SAM" id="Phobius"/>
    </source>
</evidence>
<dbReference type="PANTHER" id="PTHR35322:SF2">
    <property type="entry name" value="PROTEIN CPR-5"/>
    <property type="match status" value="1"/>
</dbReference>
<keyword evidence="2" id="KW-1133">Transmembrane helix</keyword>
<feature type="transmembrane region" description="Helical" evidence="2">
    <location>
        <begin position="259"/>
        <end position="283"/>
    </location>
</feature>
<dbReference type="GO" id="GO:0010150">
    <property type="term" value="P:leaf senescence"/>
    <property type="evidence" value="ECO:0007669"/>
    <property type="project" value="InterPro"/>
</dbReference>
<protein>
    <submittedName>
        <fullName evidence="3">Uncharacterized protein</fullName>
    </submittedName>
</protein>
<feature type="transmembrane region" description="Helical" evidence="2">
    <location>
        <begin position="331"/>
        <end position="348"/>
    </location>
</feature>
<dbReference type="PANTHER" id="PTHR35322">
    <property type="entry name" value="PROTEIN CPR-5"/>
    <property type="match status" value="1"/>
</dbReference>
<name>A0AAW1QID8_9CHLO</name>
<proteinExistence type="predicted"/>
<feature type="compositionally biased region" description="Polar residues" evidence="1">
    <location>
        <begin position="57"/>
        <end position="86"/>
    </location>
</feature>
<accession>A0AAW1QID8</accession>
<organism evidence="3 4">
    <name type="scientific">Apatococcus lobatus</name>
    <dbReference type="NCBI Taxonomy" id="904363"/>
    <lineage>
        <taxon>Eukaryota</taxon>
        <taxon>Viridiplantae</taxon>
        <taxon>Chlorophyta</taxon>
        <taxon>core chlorophytes</taxon>
        <taxon>Trebouxiophyceae</taxon>
        <taxon>Chlorellales</taxon>
        <taxon>Chlorellaceae</taxon>
        <taxon>Apatococcus</taxon>
    </lineage>
</organism>
<dbReference type="AlphaFoldDB" id="A0AAW1QID8"/>